<dbReference type="InterPro" id="IPR001190">
    <property type="entry name" value="SRCR"/>
</dbReference>
<feature type="domain" description="SRCR" evidence="13">
    <location>
        <begin position="42"/>
        <end position="131"/>
    </location>
</feature>
<feature type="disulfide bond" evidence="12">
    <location>
        <begin position="740"/>
        <end position="750"/>
    </location>
</feature>
<evidence type="ECO:0000259" key="13">
    <source>
        <dbReference type="PROSITE" id="PS50287"/>
    </source>
</evidence>
<feature type="disulfide bond" evidence="12">
    <location>
        <begin position="938"/>
        <end position="948"/>
    </location>
</feature>
<keyword evidence="11" id="KW-0325">Glycoprotein</keyword>
<feature type="domain" description="SRCR" evidence="13">
    <location>
        <begin position="776"/>
        <end position="874"/>
    </location>
</feature>
<name>A0A8C4XVV6_9SAUR</name>
<feature type="domain" description="SRCR" evidence="13">
    <location>
        <begin position="240"/>
        <end position="340"/>
    </location>
</feature>
<organism evidence="14 15">
    <name type="scientific">Gopherus evgoodei</name>
    <name type="common">Goodes thornscrub tortoise</name>
    <dbReference type="NCBI Taxonomy" id="1825980"/>
    <lineage>
        <taxon>Eukaryota</taxon>
        <taxon>Metazoa</taxon>
        <taxon>Chordata</taxon>
        <taxon>Craniata</taxon>
        <taxon>Vertebrata</taxon>
        <taxon>Euteleostomi</taxon>
        <taxon>Archelosauria</taxon>
        <taxon>Testudinata</taxon>
        <taxon>Testudines</taxon>
        <taxon>Cryptodira</taxon>
        <taxon>Durocryptodira</taxon>
        <taxon>Testudinoidea</taxon>
        <taxon>Testudinidae</taxon>
        <taxon>Gopherus</taxon>
    </lineage>
</organism>
<feature type="disulfide bond" evidence="12">
    <location>
        <begin position="487"/>
        <end position="548"/>
    </location>
</feature>
<feature type="disulfide bond" evidence="12">
    <location>
        <begin position="474"/>
        <end position="538"/>
    </location>
</feature>
<protein>
    <recommendedName>
        <fullName evidence="13">SRCR domain-containing protein</fullName>
    </recommendedName>
</protein>
<dbReference type="PANTHER" id="PTHR19331:SF468">
    <property type="entry name" value="SCAVENGER RECEPTOR CYSTEINE-RICH TYPE 1 PROTEIN M160"/>
    <property type="match status" value="1"/>
</dbReference>
<evidence type="ECO:0000256" key="4">
    <source>
        <dbReference type="ARBA" id="ARBA00022525"/>
    </source>
</evidence>
<feature type="domain" description="SRCR" evidence="13">
    <location>
        <begin position="555"/>
        <end position="634"/>
    </location>
</feature>
<keyword evidence="15" id="KW-1185">Reference proteome</keyword>
<feature type="disulfide bond" evidence="12">
    <location>
        <begin position="894"/>
        <end position="958"/>
    </location>
</feature>
<dbReference type="FunFam" id="3.10.250.10:FF:000012">
    <property type="entry name" value="CD163 molecule like 1"/>
    <property type="match status" value="1"/>
</dbReference>
<dbReference type="SUPFAM" id="SSF56487">
    <property type="entry name" value="SRCR-like"/>
    <property type="match status" value="9"/>
</dbReference>
<evidence type="ECO:0000313" key="15">
    <source>
        <dbReference type="Proteomes" id="UP000694390"/>
    </source>
</evidence>
<dbReference type="SMART" id="SM00202">
    <property type="entry name" value="SR"/>
    <property type="match status" value="9"/>
</dbReference>
<feature type="disulfide bond" evidence="12">
    <location>
        <begin position="844"/>
        <end position="854"/>
    </location>
</feature>
<keyword evidence="4" id="KW-0964">Secreted</keyword>
<keyword evidence="6" id="KW-0732">Signal</keyword>
<feature type="disulfide bond" evidence="12">
    <location>
        <begin position="383"/>
        <end position="444"/>
    </location>
</feature>
<dbReference type="Ensembl" id="ENSGEVT00005000398.1">
    <property type="protein sequence ID" value="ENSGEVP00005000362.1"/>
    <property type="gene ID" value="ENSGEVG00005000238.1"/>
</dbReference>
<dbReference type="AlphaFoldDB" id="A0A8C4XVV6"/>
<feature type="domain" description="SRCR" evidence="13">
    <location>
        <begin position="345"/>
        <end position="445"/>
    </location>
</feature>
<keyword evidence="9" id="KW-0472">Membrane</keyword>
<evidence type="ECO:0000256" key="1">
    <source>
        <dbReference type="ARBA" id="ARBA00004251"/>
    </source>
</evidence>
<keyword evidence="8" id="KW-1133">Transmembrane helix</keyword>
<evidence type="ECO:0000256" key="12">
    <source>
        <dbReference type="PROSITE-ProRule" id="PRU00196"/>
    </source>
</evidence>
<dbReference type="FunFam" id="3.10.250.10:FF:000016">
    <property type="entry name" value="Scavenger receptor cysteine-rich protein type 12"/>
    <property type="match status" value="1"/>
</dbReference>
<dbReference type="Pfam" id="PF00530">
    <property type="entry name" value="SRCR"/>
    <property type="match status" value="9"/>
</dbReference>
<feature type="disulfide bond" evidence="12">
    <location>
        <begin position="204"/>
        <end position="214"/>
    </location>
</feature>
<evidence type="ECO:0000256" key="8">
    <source>
        <dbReference type="ARBA" id="ARBA00022989"/>
    </source>
</evidence>
<feature type="disulfide bond" evidence="12">
    <location>
        <begin position="709"/>
        <end position="770"/>
    </location>
</feature>
<feature type="disulfide bond" evidence="12">
    <location>
        <begin position="414"/>
        <end position="424"/>
    </location>
</feature>
<dbReference type="PROSITE" id="PS50287">
    <property type="entry name" value="SRCR_2"/>
    <property type="match status" value="9"/>
</dbReference>
<keyword evidence="3" id="KW-1003">Cell membrane</keyword>
<dbReference type="FunFam" id="3.10.250.10:FF:000003">
    <property type="entry name" value="Deleted in malignant brain tumors 1"/>
    <property type="match status" value="1"/>
</dbReference>
<feature type="domain" description="SRCR" evidence="13">
    <location>
        <begin position="671"/>
        <end position="771"/>
    </location>
</feature>
<dbReference type="PRINTS" id="PR00258">
    <property type="entry name" value="SPERACTRCPTR"/>
</dbReference>
<evidence type="ECO:0000256" key="10">
    <source>
        <dbReference type="ARBA" id="ARBA00023157"/>
    </source>
</evidence>
<comment type="subcellular location">
    <subcellularLocation>
        <location evidence="1">Cell membrane</location>
        <topology evidence="1">Single-pass type I membrane protein</topology>
    </subcellularLocation>
    <subcellularLocation>
        <location evidence="2">Secreted</location>
    </subcellularLocation>
</comment>
<sequence>MPKLDELHRYFCFSLSHSWSLRTFPAVPVTCEVSAFPDQEKLRVVGGEDGCSGRVEVWYRGSWGTVCDDSWDMADAKVVCKQLGCGSAVPVPGEAAFGEGTGTESSLWDCPAKPWGESNCDHKEDVGVNCSGADELRLVNGSSPCARRVEVKHQDQWGTVCDEKWDMEDAEVVCKQLGCGSAVSAHGRAYFGEGSGPTWLIVDCDGDESALWDCSHRGWGKITCLHYYDTGVICSGKNSVRLVGGDTACSGRVEVKHGSTWETVCDSHLDFNAASVICSELECGQAVATLGAAHFGEGHDLIWKEEFQCVGNESLLQKCPRMSRPNDTCSHANDVGVLCSGYAGYRLANGSTRCSGRVELRHGGTWGTLCDSQWDFQAAHTLCQQFDCGFAISIPAGHLFGTGDGYVWNGTFGCKRNESRLRDCPVTALGTTECPPGSEASVVCSGCLGGRLVNGTECSGRVEIRHGVTWGSLCASHWDLQNANVLCHQLNCGYAESIQGGAHFGEGNGTVWSDTFHCEGTESCLWNCSHMALGNPACSPRDTARVICSGRSESLRLLNGESRCNGTVEISLHGVWSRVLDDQWDMNDASVVCRQLQCGVAEKAYNPPTSEQGTGPVGLRRVQCAGNETRLTLCDNSVGCMCGCSGKQSISRPPGAYPEQLGSIPAGSKRIRLVNGTGRCAGRVEIYYNGSWGTVCDDFWDLSDSNVVCRQVGCGHALNTTVSAHYGQGSGQIWLDDVNCSGNESELWECPSRGWGQHNCRHKEDAGVLCSEFTDLRLVSDSDCAGRLEVFYNGTWGSVCSNGMPGVTAAIVCKQLNCGDKGQLARDFAYGEGSGPTWLDHVACSEHHSSLWQCPLGMWKQQSCDNRKLRVVGGEDGCSGRVEVWYHGSWGTVCDDSWDMADAKVVCKQLGCGSAVPVPGEAAFGEGTGPIWVETLNCRGTESSLWDCPAKPWGESNCGHKEDKMFLLHAVIFRKDDESKCPTPLGHRPGPPIFCVQEHHGCYEVEPLWGQTVSDISPHSPCIHHRPQCACLLLVGTGGCGR</sequence>
<dbReference type="GO" id="GO:0009897">
    <property type="term" value="C:external side of plasma membrane"/>
    <property type="evidence" value="ECO:0007669"/>
    <property type="project" value="TreeGrafter"/>
</dbReference>
<feature type="domain" description="SRCR" evidence="13">
    <location>
        <begin position="136"/>
        <end position="235"/>
    </location>
</feature>
<evidence type="ECO:0000256" key="9">
    <source>
        <dbReference type="ARBA" id="ARBA00023136"/>
    </source>
</evidence>
<dbReference type="PANTHER" id="PTHR19331">
    <property type="entry name" value="SCAVENGER RECEPTOR DOMAIN-CONTAINING"/>
    <property type="match status" value="1"/>
</dbReference>
<feature type="domain" description="SRCR" evidence="13">
    <location>
        <begin position="869"/>
        <end position="969"/>
    </location>
</feature>
<feature type="disulfide bond" evidence="12">
    <location>
        <begin position="624"/>
        <end position="634"/>
    </location>
</feature>
<dbReference type="PROSITE" id="PS00420">
    <property type="entry name" value="SRCR_1"/>
    <property type="match status" value="3"/>
</dbReference>
<accession>A0A8C4XVV6</accession>
<evidence type="ECO:0000256" key="2">
    <source>
        <dbReference type="ARBA" id="ARBA00004613"/>
    </source>
</evidence>
<dbReference type="Gene3D" id="3.10.250.10">
    <property type="entry name" value="SRCR-like domain"/>
    <property type="match status" value="9"/>
</dbReference>
<dbReference type="Proteomes" id="UP000694390">
    <property type="component" value="Unassembled WGS sequence"/>
</dbReference>
<feature type="disulfide bond" evidence="12">
    <location>
        <begin position="800"/>
        <end position="864"/>
    </location>
</feature>
<keyword evidence="10 12" id="KW-1015">Disulfide bond</keyword>
<dbReference type="GeneTree" id="ENSGT00940000164042"/>
<feature type="disulfide bond" evidence="12">
    <location>
        <begin position="696"/>
        <end position="760"/>
    </location>
</feature>
<evidence type="ECO:0000256" key="11">
    <source>
        <dbReference type="ARBA" id="ARBA00023180"/>
    </source>
</evidence>
<evidence type="ECO:0000256" key="7">
    <source>
        <dbReference type="ARBA" id="ARBA00022737"/>
    </source>
</evidence>
<comment type="caution">
    <text evidence="12">Lacks conserved residue(s) required for the propagation of feature annotation.</text>
</comment>
<feature type="disulfide bond" evidence="12">
    <location>
        <begin position="265"/>
        <end position="329"/>
    </location>
</feature>
<feature type="disulfide bond" evidence="12">
    <location>
        <begin position="309"/>
        <end position="319"/>
    </location>
</feature>
<proteinExistence type="predicted"/>
<evidence type="ECO:0000256" key="6">
    <source>
        <dbReference type="ARBA" id="ARBA00022729"/>
    </source>
</evidence>
<feature type="disulfide bond" evidence="12">
    <location>
        <begin position="518"/>
        <end position="528"/>
    </location>
</feature>
<dbReference type="InterPro" id="IPR036772">
    <property type="entry name" value="SRCR-like_dom_sf"/>
</dbReference>
<dbReference type="FunFam" id="3.10.250.10:FF:000002">
    <property type="entry name" value="Scavenger receptor cysteine-rich type 1 protein M130"/>
    <property type="match status" value="2"/>
</dbReference>
<keyword evidence="7" id="KW-0677">Repeat</keyword>
<reference evidence="14" key="2">
    <citation type="submission" date="2025-09" db="UniProtKB">
        <authorList>
            <consortium name="Ensembl"/>
        </authorList>
    </citation>
    <scope>IDENTIFICATION</scope>
</reference>
<keyword evidence="5" id="KW-0812">Transmembrane</keyword>
<evidence type="ECO:0000313" key="14">
    <source>
        <dbReference type="Ensembl" id="ENSGEVP00005000362.1"/>
    </source>
</evidence>
<dbReference type="FunFam" id="3.10.250.10:FF:000004">
    <property type="entry name" value="Scavenger receptor cysteine-rich type 1 protein M130"/>
    <property type="match status" value="3"/>
</dbReference>
<feature type="disulfide bond" evidence="12">
    <location>
        <begin position="370"/>
        <end position="434"/>
    </location>
</feature>
<dbReference type="FunFam" id="3.10.250.10:FF:000009">
    <property type="entry name" value="WC1"/>
    <property type="match status" value="1"/>
</dbReference>
<dbReference type="GO" id="GO:0005576">
    <property type="term" value="C:extracellular region"/>
    <property type="evidence" value="ECO:0007669"/>
    <property type="project" value="UniProtKB-SubCell"/>
</dbReference>
<evidence type="ECO:0000256" key="5">
    <source>
        <dbReference type="ARBA" id="ARBA00022692"/>
    </source>
</evidence>
<feature type="domain" description="SRCR" evidence="13">
    <location>
        <begin position="450"/>
        <end position="549"/>
    </location>
</feature>
<evidence type="ECO:0000256" key="3">
    <source>
        <dbReference type="ARBA" id="ARBA00022475"/>
    </source>
</evidence>
<feature type="disulfide bond" evidence="12">
    <location>
        <begin position="278"/>
        <end position="339"/>
    </location>
</feature>
<reference evidence="14" key="1">
    <citation type="submission" date="2025-08" db="UniProtKB">
        <authorList>
            <consortium name="Ensembl"/>
        </authorList>
    </citation>
    <scope>IDENTIFICATION</scope>
</reference>
<dbReference type="GO" id="GO:0005737">
    <property type="term" value="C:cytoplasm"/>
    <property type="evidence" value="ECO:0007669"/>
    <property type="project" value="UniProtKB-ARBA"/>
</dbReference>